<sequence length="300" mass="32747">MKNKSKMRGLFFASLGAMSWGISGVCSQYLFMNYDVDSSWLTAIRMVLSGILLLILSAFKDKDKIIKIWTIPKDVGWLFAFSILGLLMCQYTYVSAIKYSDSATATVLQSLNVVIMIVFMSIVTRTKMKFSQILAVFLAVLGTYLISTGGNPRNMTISTAGLIFGLLSAVGVITYTLFSRPIIVKWGNILVTGWGMLIGGLVISIITKAWIIPKDLDFIAWLMIAIIIVVGTAGGFSIFLEGVKHIGPVKATLIGCLEPASATLLAAIFLGMRFSLVELTGFFCILLTVFLSVKDKEAEN</sequence>
<dbReference type="EMBL" id="CP097885">
    <property type="protein sequence ID" value="URN41421.1"/>
    <property type="molecule type" value="Genomic_DNA"/>
</dbReference>
<reference evidence="9 10" key="1">
    <citation type="submission" date="2022-05" db="EMBL/GenBank/DDBJ databases">
        <title>Identification of Peptoniphilus vaginalis-like Bacteria, Peptoniphilus septimus sp. nov. from Blood Cultures in a Cervical Cancer Patient receiving Chemotherapy: Case and Implications.</title>
        <authorList>
            <person name="Zhan X.-Y."/>
        </authorList>
    </citation>
    <scope>NUCLEOTIDE SEQUENCE [LARGE SCALE GENOMIC DNA]</scope>
    <source>
        <strain evidence="9 10">SAHP1</strain>
    </source>
</reference>
<evidence type="ECO:0000256" key="5">
    <source>
        <dbReference type="ARBA" id="ARBA00022989"/>
    </source>
</evidence>
<evidence type="ECO:0000256" key="7">
    <source>
        <dbReference type="SAM" id="Phobius"/>
    </source>
</evidence>
<evidence type="ECO:0000313" key="9">
    <source>
        <dbReference type="EMBL" id="URN41421.1"/>
    </source>
</evidence>
<gene>
    <name evidence="9" type="ORF">M9426_09220</name>
</gene>
<evidence type="ECO:0000256" key="3">
    <source>
        <dbReference type="ARBA" id="ARBA00022475"/>
    </source>
</evidence>
<evidence type="ECO:0000256" key="6">
    <source>
        <dbReference type="ARBA" id="ARBA00023136"/>
    </source>
</evidence>
<dbReference type="PANTHER" id="PTHR32322:SF18">
    <property type="entry name" value="S-ADENOSYLMETHIONINE_S-ADENOSYLHOMOCYSTEINE TRANSPORTER"/>
    <property type="match status" value="1"/>
</dbReference>
<feature type="transmembrane region" description="Helical" evidence="7">
    <location>
        <begin position="218"/>
        <end position="239"/>
    </location>
</feature>
<dbReference type="InterPro" id="IPR000620">
    <property type="entry name" value="EamA_dom"/>
</dbReference>
<dbReference type="RefSeq" id="WP_250342040.1">
    <property type="nucleotide sequence ID" value="NZ_CP097885.1"/>
</dbReference>
<comment type="subcellular location">
    <subcellularLocation>
        <location evidence="1">Cell membrane</location>
        <topology evidence="1">Multi-pass membrane protein</topology>
    </subcellularLocation>
</comment>
<name>A0ABY4TM67_9FIRM</name>
<feature type="transmembrane region" description="Helical" evidence="7">
    <location>
        <begin position="276"/>
        <end position="293"/>
    </location>
</feature>
<keyword evidence="3" id="KW-1003">Cell membrane</keyword>
<feature type="transmembrane region" description="Helical" evidence="7">
    <location>
        <begin position="105"/>
        <end position="123"/>
    </location>
</feature>
<dbReference type="PANTHER" id="PTHR32322">
    <property type="entry name" value="INNER MEMBRANE TRANSPORTER"/>
    <property type="match status" value="1"/>
</dbReference>
<feature type="transmembrane region" description="Helical" evidence="7">
    <location>
        <begin position="190"/>
        <end position="212"/>
    </location>
</feature>
<feature type="transmembrane region" description="Helical" evidence="7">
    <location>
        <begin position="40"/>
        <end position="59"/>
    </location>
</feature>
<evidence type="ECO:0000256" key="4">
    <source>
        <dbReference type="ARBA" id="ARBA00022692"/>
    </source>
</evidence>
<protein>
    <submittedName>
        <fullName evidence="9">DMT family transporter</fullName>
    </submittedName>
</protein>
<keyword evidence="10" id="KW-1185">Reference proteome</keyword>
<feature type="domain" description="EamA" evidence="8">
    <location>
        <begin position="160"/>
        <end position="292"/>
    </location>
</feature>
<accession>A0ABY4TM67</accession>
<feature type="transmembrane region" description="Helical" evidence="7">
    <location>
        <begin position="75"/>
        <end position="93"/>
    </location>
</feature>
<keyword evidence="5 7" id="KW-1133">Transmembrane helix</keyword>
<feature type="domain" description="EamA" evidence="8">
    <location>
        <begin position="8"/>
        <end position="148"/>
    </location>
</feature>
<proteinExistence type="inferred from homology"/>
<dbReference type="Pfam" id="PF00892">
    <property type="entry name" value="EamA"/>
    <property type="match status" value="2"/>
</dbReference>
<dbReference type="Proteomes" id="UP001056218">
    <property type="component" value="Chromosome"/>
</dbReference>
<feature type="transmembrane region" description="Helical" evidence="7">
    <location>
        <begin position="159"/>
        <end position="178"/>
    </location>
</feature>
<organism evidence="9 10">
    <name type="scientific">Peptoniphilus genitalis</name>
    <dbReference type="NCBI Taxonomy" id="3036303"/>
    <lineage>
        <taxon>Bacteria</taxon>
        <taxon>Bacillati</taxon>
        <taxon>Bacillota</taxon>
        <taxon>Tissierellia</taxon>
        <taxon>Tissierellales</taxon>
        <taxon>Peptoniphilaceae</taxon>
        <taxon>Peptoniphilus</taxon>
    </lineage>
</organism>
<dbReference type="InterPro" id="IPR050638">
    <property type="entry name" value="AA-Vitamin_Transporters"/>
</dbReference>
<evidence type="ECO:0000256" key="2">
    <source>
        <dbReference type="ARBA" id="ARBA00007362"/>
    </source>
</evidence>
<comment type="similarity">
    <text evidence="2">Belongs to the EamA transporter family.</text>
</comment>
<feature type="transmembrane region" description="Helical" evidence="7">
    <location>
        <begin position="251"/>
        <end position="270"/>
    </location>
</feature>
<evidence type="ECO:0000259" key="8">
    <source>
        <dbReference type="Pfam" id="PF00892"/>
    </source>
</evidence>
<evidence type="ECO:0000313" key="10">
    <source>
        <dbReference type="Proteomes" id="UP001056218"/>
    </source>
</evidence>
<feature type="transmembrane region" description="Helical" evidence="7">
    <location>
        <begin position="130"/>
        <end position="147"/>
    </location>
</feature>
<dbReference type="InterPro" id="IPR037185">
    <property type="entry name" value="EmrE-like"/>
</dbReference>
<dbReference type="SUPFAM" id="SSF103481">
    <property type="entry name" value="Multidrug resistance efflux transporter EmrE"/>
    <property type="match status" value="2"/>
</dbReference>
<keyword evidence="4 7" id="KW-0812">Transmembrane</keyword>
<evidence type="ECO:0000256" key="1">
    <source>
        <dbReference type="ARBA" id="ARBA00004651"/>
    </source>
</evidence>
<keyword evidence="6 7" id="KW-0472">Membrane</keyword>